<feature type="compositionally biased region" description="Polar residues" evidence="1">
    <location>
        <begin position="121"/>
        <end position="140"/>
    </location>
</feature>
<gene>
    <name evidence="2" type="ORF">BJP43_07240</name>
</gene>
<feature type="region of interest" description="Disordered" evidence="1">
    <location>
        <begin position="89"/>
        <end position="140"/>
    </location>
</feature>
<reference evidence="3" key="1">
    <citation type="submission" date="2016-10" db="EMBL/GenBank/DDBJ databases">
        <authorList>
            <person name="Chevignon G."/>
        </authorList>
    </citation>
    <scope>NUCLEOTIDE SEQUENCE [LARGE SCALE GENOMIC DNA]</scope>
    <source>
        <strain evidence="3">ZA17</strain>
    </source>
</reference>
<organism evidence="2 3">
    <name type="scientific">Candidatus Williamhamiltonella defendens</name>
    <dbReference type="NCBI Taxonomy" id="138072"/>
    <lineage>
        <taxon>Bacteria</taxon>
        <taxon>Pseudomonadati</taxon>
        <taxon>Pseudomonadota</taxon>
        <taxon>Gammaproteobacteria</taxon>
        <taxon>Enterobacterales</taxon>
        <taxon>Enterobacteriaceae</taxon>
        <taxon>aphid secondary symbionts</taxon>
        <taxon>Candidatus Williamhamiltonella</taxon>
    </lineage>
</organism>
<accession>A0A2D3TEC4</accession>
<reference evidence="3" key="2">
    <citation type="submission" date="2017-11" db="EMBL/GenBank/DDBJ databases">
        <title>PacBio sequencing of new strain of the secondary endosymbiont Candidatus Hamiltonella defensa.</title>
        <authorList>
            <person name="Strand M.R."/>
            <person name="Oliver K."/>
        </authorList>
    </citation>
    <scope>NUCLEOTIDE SEQUENCE [LARGE SCALE GENOMIC DNA]</scope>
    <source>
        <strain evidence="3">ZA17</strain>
    </source>
</reference>
<evidence type="ECO:0008006" key="4">
    <source>
        <dbReference type="Google" id="ProtNLM"/>
    </source>
</evidence>
<sequence length="446" mass="51880">MSGFLKLVLIIMNNIQKIYIFFIIHLNNSRKKLMPGAVNNQNTQPIHHHTPTSQPNKLSRFLKALRKVSNDISTRFVDLFCCCFSKPKPRTENTTSKATQDDSHRLNDNNHNSEKIRFTENGLSTSADVTSASPKKQNLSEPPFILTENENIKPKQTFHPDFNLQGSKLEEFYPSGYIYDEPPIIIPEFSDVEYKGLLNSLTKESLKKNSFKMTSNTIARIVKELGGEAEEQISHNSEKLRALMEIYIQGEGVCYGLRTRMALALSQGKTLDQNMLVVDPKTKKSMLKFSEWNEVYKAQTDQSNNFGKNEDILEKLGFKKFHQYEMELQEWREPRSEFFERLLNRITDKANQHKDKDVYITLFSGSNIAADKLIGHASLIMIEKSQGEGKRKIYFYDPNIKYLYKMNEFKHFKFVFKTLYDADKKDLTNSYSKFEDFKMQHYTKPE</sequence>
<dbReference type="AlphaFoldDB" id="A0A2D3TEC4"/>
<evidence type="ECO:0000256" key="1">
    <source>
        <dbReference type="SAM" id="MobiDB-lite"/>
    </source>
</evidence>
<feature type="compositionally biased region" description="Basic and acidic residues" evidence="1">
    <location>
        <begin position="99"/>
        <end position="118"/>
    </location>
</feature>
<proteinExistence type="predicted"/>
<dbReference type="EMBL" id="CP017613">
    <property type="protein sequence ID" value="ATW34083.1"/>
    <property type="molecule type" value="Genomic_DNA"/>
</dbReference>
<name>A0A2D3TEC4_9ENTR</name>
<evidence type="ECO:0000313" key="2">
    <source>
        <dbReference type="EMBL" id="ATW34083.1"/>
    </source>
</evidence>
<evidence type="ECO:0000313" key="3">
    <source>
        <dbReference type="Proteomes" id="UP000229055"/>
    </source>
</evidence>
<protein>
    <recommendedName>
        <fullName evidence="4">Peptidase C58 YopT-type domain-containing protein</fullName>
    </recommendedName>
</protein>
<dbReference type="Proteomes" id="UP000229055">
    <property type="component" value="Chromosome"/>
</dbReference>